<sequence length="195" mass="22849">MDIIQAKEILAQLIYKPKYEAMIYTASVVTQLLAPFGIKPIIVGGLSVEIYTQQEYATRDIDFVSDGYQKITDILFSLDFKKEGRHFYRDDIEIAIEIPDNYLAGDYSKVNKVQIDDDGHYVYLISAEDIILDRLRAAVHWHSEEDSIWAFRLLSRNFTHVDLDYLRNRTETKSEREVLEEWIEQLERDFPSTSE</sequence>
<organism evidence="2 3">
    <name type="scientific">Caldibacillus thermoamylovorans</name>
    <dbReference type="NCBI Taxonomy" id="35841"/>
    <lineage>
        <taxon>Bacteria</taxon>
        <taxon>Bacillati</taxon>
        <taxon>Bacillota</taxon>
        <taxon>Bacilli</taxon>
        <taxon>Bacillales</taxon>
        <taxon>Bacillaceae</taxon>
        <taxon>Caldibacillus</taxon>
    </lineage>
</organism>
<dbReference type="AlphaFoldDB" id="A0A090KQ26"/>
<dbReference type="EMBL" id="CCRF01000035">
    <property type="protein sequence ID" value="CEE00759.1"/>
    <property type="molecule type" value="Genomic_DNA"/>
</dbReference>
<dbReference type="Proteomes" id="UP000040576">
    <property type="component" value="Unassembled WGS sequence"/>
</dbReference>
<evidence type="ECO:0000313" key="2">
    <source>
        <dbReference type="EMBL" id="CEE00759.1"/>
    </source>
</evidence>
<dbReference type="InterPro" id="IPR045792">
    <property type="entry name" value="DUF6036"/>
</dbReference>
<accession>A0A090KQ26</accession>
<name>A0A090KQ26_9BACI</name>
<dbReference type="RefSeq" id="WP_034768543.1">
    <property type="nucleotide sequence ID" value="NZ_CCRF01000035.1"/>
</dbReference>
<protein>
    <recommendedName>
        <fullName evidence="1">DUF6036 domain-containing protein</fullName>
    </recommendedName>
</protein>
<gene>
    <name evidence="2" type="ORF">BT1A1_0912</name>
</gene>
<proteinExistence type="predicted"/>
<keyword evidence="3" id="KW-1185">Reference proteome</keyword>
<evidence type="ECO:0000259" key="1">
    <source>
        <dbReference type="Pfam" id="PF19502"/>
    </source>
</evidence>
<reference evidence="2 3" key="1">
    <citation type="submission" date="2014-07" db="EMBL/GenBank/DDBJ databases">
        <authorList>
            <person name="Wibberg Daniel"/>
        </authorList>
    </citation>
    <scope>NUCLEOTIDE SEQUENCE [LARGE SCALE GENOMIC DNA]</scope>
</reference>
<feature type="domain" description="DUF6036" evidence="1">
    <location>
        <begin position="39"/>
        <end position="182"/>
    </location>
</feature>
<dbReference type="Pfam" id="PF19502">
    <property type="entry name" value="DUF6036"/>
    <property type="match status" value="1"/>
</dbReference>
<evidence type="ECO:0000313" key="3">
    <source>
        <dbReference type="Proteomes" id="UP000040576"/>
    </source>
</evidence>